<protein>
    <submittedName>
        <fullName evidence="1">Uncharacterized protein</fullName>
    </submittedName>
</protein>
<proteinExistence type="predicted"/>
<keyword evidence="2" id="KW-1185">Reference proteome</keyword>
<dbReference type="Proteomes" id="UP000593579">
    <property type="component" value="Unassembled WGS sequence"/>
</dbReference>
<dbReference type="EMBL" id="JABEZY010000009">
    <property type="protein sequence ID" value="MBA0746242.1"/>
    <property type="molecule type" value="Genomic_DNA"/>
</dbReference>
<dbReference type="AlphaFoldDB" id="A0A7J9CCM8"/>
<accession>A0A7J9CCM8</accession>
<sequence>MDLIATVDAFIPPTTANATNPVVNATTNDVVMPMLLVVSYAKPFLNISRIEVFDEDNFKR</sequence>
<reference evidence="1 2" key="1">
    <citation type="journal article" date="2019" name="Genome Biol. Evol.">
        <title>Insights into the evolution of the New World diploid cottons (Gossypium, subgenus Houzingenia) based on genome sequencing.</title>
        <authorList>
            <person name="Grover C.E."/>
            <person name="Arick M.A. 2nd"/>
            <person name="Thrash A."/>
            <person name="Conover J.L."/>
            <person name="Sanders W.S."/>
            <person name="Peterson D.G."/>
            <person name="Frelichowski J.E."/>
            <person name="Scheffler J.A."/>
            <person name="Scheffler B.E."/>
            <person name="Wendel J.F."/>
        </authorList>
    </citation>
    <scope>NUCLEOTIDE SEQUENCE [LARGE SCALE GENOMIC DNA]</scope>
    <source>
        <strain evidence="1">5</strain>
        <tissue evidence="1">Leaf</tissue>
    </source>
</reference>
<evidence type="ECO:0000313" key="2">
    <source>
        <dbReference type="Proteomes" id="UP000593579"/>
    </source>
</evidence>
<gene>
    <name evidence="1" type="ORF">Gogos_008778</name>
</gene>
<comment type="caution">
    <text evidence="1">The sequence shown here is derived from an EMBL/GenBank/DDBJ whole genome shotgun (WGS) entry which is preliminary data.</text>
</comment>
<name>A0A7J9CCM8_GOSGO</name>
<evidence type="ECO:0000313" key="1">
    <source>
        <dbReference type="EMBL" id="MBA0746242.1"/>
    </source>
</evidence>
<organism evidence="1 2">
    <name type="scientific">Gossypium gossypioides</name>
    <name type="common">Mexican cotton</name>
    <name type="synonym">Selera gossypioides</name>
    <dbReference type="NCBI Taxonomy" id="34282"/>
    <lineage>
        <taxon>Eukaryota</taxon>
        <taxon>Viridiplantae</taxon>
        <taxon>Streptophyta</taxon>
        <taxon>Embryophyta</taxon>
        <taxon>Tracheophyta</taxon>
        <taxon>Spermatophyta</taxon>
        <taxon>Magnoliopsida</taxon>
        <taxon>eudicotyledons</taxon>
        <taxon>Gunneridae</taxon>
        <taxon>Pentapetalae</taxon>
        <taxon>rosids</taxon>
        <taxon>malvids</taxon>
        <taxon>Malvales</taxon>
        <taxon>Malvaceae</taxon>
        <taxon>Malvoideae</taxon>
        <taxon>Gossypium</taxon>
    </lineage>
</organism>
<feature type="non-terminal residue" evidence="1">
    <location>
        <position position="60"/>
    </location>
</feature>